<dbReference type="Proteomes" id="UP000053661">
    <property type="component" value="Unassembled WGS sequence"/>
</dbReference>
<evidence type="ECO:0000313" key="2">
    <source>
        <dbReference type="Proteomes" id="UP000053661"/>
    </source>
</evidence>
<dbReference type="PANTHER" id="PTHR11679">
    <property type="entry name" value="VESICLE PROTEIN SORTING-ASSOCIATED"/>
    <property type="match status" value="1"/>
</dbReference>
<feature type="non-terminal residue" evidence="1">
    <location>
        <position position="1"/>
    </location>
</feature>
<organism evidence="1 2">
    <name type="scientific">Tauraco erythrolophus</name>
    <name type="common">Red-crested turaco</name>
    <dbReference type="NCBI Taxonomy" id="121530"/>
    <lineage>
        <taxon>Eukaryota</taxon>
        <taxon>Metazoa</taxon>
        <taxon>Chordata</taxon>
        <taxon>Craniata</taxon>
        <taxon>Vertebrata</taxon>
        <taxon>Euteleostomi</taxon>
        <taxon>Archelosauria</taxon>
        <taxon>Archosauria</taxon>
        <taxon>Dinosauria</taxon>
        <taxon>Saurischia</taxon>
        <taxon>Theropoda</taxon>
        <taxon>Coelurosauria</taxon>
        <taxon>Aves</taxon>
        <taxon>Neognathae</taxon>
        <taxon>Neoaves</taxon>
        <taxon>Otidimorphae</taxon>
        <taxon>Musophagiformes</taxon>
        <taxon>Musophagidae</taxon>
        <taxon>Tauraco</taxon>
    </lineage>
</organism>
<sequence>AELRAAVRALVGNLDTLFTALGLREESFAVGTLSRVIAAELASYAPARNRRRTATNKASVIFVDRTLDLAGAVGHHGDNLAEKILSVLPRLPGHKTDVMVNMVELTALQTTDETCSIIAPGCLAQPNDPAAQALWESFMNVKQKEAVMEARRHLVEAASRENLRCLNPFGAMSLGRVTPEQLSSYIQLFRNNLKALENHCGLLQLVLAMVQTLKHPQTSKWDNFLAFERLLLQTIGESEMPSVLNQLLPMIRSYNERTKDDYSCEDFLVLLVYMYSVVGELKSGKELDIAEEKVKKALVKAICDEPEPSPVLQKIT</sequence>
<keyword evidence="2" id="KW-1185">Reference proteome</keyword>
<accession>A0A093BWS8</accession>
<dbReference type="GO" id="GO:0016192">
    <property type="term" value="P:vesicle-mediated transport"/>
    <property type="evidence" value="ECO:0007669"/>
    <property type="project" value="InterPro"/>
</dbReference>
<evidence type="ECO:0000313" key="1">
    <source>
        <dbReference type="EMBL" id="KFV08145.1"/>
    </source>
</evidence>
<feature type="non-terminal residue" evidence="1">
    <location>
        <position position="316"/>
    </location>
</feature>
<gene>
    <name evidence="1" type="ORF">N340_04071</name>
</gene>
<name>A0A093BWS8_TAUER</name>
<dbReference type="InterPro" id="IPR001619">
    <property type="entry name" value="Sec1-like"/>
</dbReference>
<dbReference type="AlphaFoldDB" id="A0A093BWS8"/>
<proteinExistence type="predicted"/>
<protein>
    <submittedName>
        <fullName evidence="1">Sec1 family domain-containing protein 2</fullName>
    </submittedName>
</protein>
<dbReference type="EMBL" id="KL454369">
    <property type="protein sequence ID" value="KFV08145.1"/>
    <property type="molecule type" value="Genomic_DNA"/>
</dbReference>
<reference evidence="1 2" key="1">
    <citation type="submission" date="2014-04" db="EMBL/GenBank/DDBJ databases">
        <title>Genome evolution of avian class.</title>
        <authorList>
            <person name="Zhang G."/>
            <person name="Li C."/>
        </authorList>
    </citation>
    <scope>NUCLEOTIDE SEQUENCE [LARGE SCALE GENOMIC DNA]</scope>
    <source>
        <strain evidence="1">BGI_N340</strain>
    </source>
</reference>